<dbReference type="STRING" id="1963862.B4O97_03595"/>
<evidence type="ECO:0000313" key="3">
    <source>
        <dbReference type="Proteomes" id="UP000192343"/>
    </source>
</evidence>
<dbReference type="GO" id="GO:0003677">
    <property type="term" value="F:DNA binding"/>
    <property type="evidence" value="ECO:0007669"/>
    <property type="project" value="InterPro"/>
</dbReference>
<evidence type="ECO:0008006" key="4">
    <source>
        <dbReference type="Google" id="ProtNLM"/>
    </source>
</evidence>
<protein>
    <recommendedName>
        <fullName evidence="4">Recombinase RecT</fullName>
    </recommendedName>
</protein>
<dbReference type="NCBIfam" id="TIGR00616">
    <property type="entry name" value="rect"/>
    <property type="match status" value="1"/>
</dbReference>
<organism evidence="2 3">
    <name type="scientific">Marispirochaeta aestuarii</name>
    <dbReference type="NCBI Taxonomy" id="1963862"/>
    <lineage>
        <taxon>Bacteria</taxon>
        <taxon>Pseudomonadati</taxon>
        <taxon>Spirochaetota</taxon>
        <taxon>Spirochaetia</taxon>
        <taxon>Spirochaetales</taxon>
        <taxon>Spirochaetaceae</taxon>
        <taxon>Marispirochaeta</taxon>
    </lineage>
</organism>
<dbReference type="AlphaFoldDB" id="A0A1Y1S2I5"/>
<evidence type="ECO:0000313" key="2">
    <source>
        <dbReference type="EMBL" id="ORC37286.1"/>
    </source>
</evidence>
<reference evidence="2 3" key="1">
    <citation type="submission" date="2017-03" db="EMBL/GenBank/DDBJ databases">
        <title>Draft Genome sequence of Marispirochaeta sp. strain JC444.</title>
        <authorList>
            <person name="Shivani Y."/>
            <person name="Subhash Y."/>
            <person name="Sasikala C."/>
            <person name="Ramana C."/>
        </authorList>
    </citation>
    <scope>NUCLEOTIDE SEQUENCE [LARGE SCALE GENOMIC DNA]</scope>
    <source>
        <strain evidence="2 3">JC444</strain>
    </source>
</reference>
<feature type="compositionally biased region" description="Low complexity" evidence="1">
    <location>
        <begin position="8"/>
        <end position="22"/>
    </location>
</feature>
<dbReference type="Pfam" id="PF03837">
    <property type="entry name" value="RecT"/>
    <property type="match status" value="1"/>
</dbReference>
<keyword evidence="3" id="KW-1185">Reference proteome</keyword>
<feature type="region of interest" description="Disordered" evidence="1">
    <location>
        <begin position="1"/>
        <end position="27"/>
    </location>
</feature>
<dbReference type="RefSeq" id="WP_083048409.1">
    <property type="nucleotide sequence ID" value="NZ_MWQY01000003.1"/>
</dbReference>
<name>A0A1Y1S2I5_9SPIO</name>
<dbReference type="GO" id="GO:0006259">
    <property type="term" value="P:DNA metabolic process"/>
    <property type="evidence" value="ECO:0007669"/>
    <property type="project" value="InterPro"/>
</dbReference>
<gene>
    <name evidence="2" type="ORF">B4O97_03595</name>
</gene>
<dbReference type="InterPro" id="IPR004590">
    <property type="entry name" value="ssDNA_annealing_RecT"/>
</dbReference>
<sequence length="269" mass="29746">MRTDGTKEAGAAATAPTEGKAPAKAHKPADTIGAMIEKLKPQIERALPKHVTPDRMARMALTAIRNNPKLGQAEAVSLMGSIIQASQLGLEPNTPLGQCYIIPYNSKNGMQAQFQMGYKGIVDLAHRSGQYRQLTAHPVDEADEFRYSYGLNPDLVHVPAEKPSGKITHYYAVYHLTNGGFDFRVWSREKVEAHAKQYSKSFSSGPWQTNFDQMACKTVMIDLLRYAPKSVEIAKATSADNRTHTINPEDPDLNIDTIDGDFELEGEER</sequence>
<evidence type="ECO:0000256" key="1">
    <source>
        <dbReference type="SAM" id="MobiDB-lite"/>
    </source>
</evidence>
<dbReference type="OrthoDB" id="1045432at2"/>
<comment type="caution">
    <text evidence="2">The sequence shown here is derived from an EMBL/GenBank/DDBJ whole genome shotgun (WGS) entry which is preliminary data.</text>
</comment>
<proteinExistence type="predicted"/>
<dbReference type="Proteomes" id="UP000192343">
    <property type="component" value="Unassembled WGS sequence"/>
</dbReference>
<dbReference type="EMBL" id="MWQY01000003">
    <property type="protein sequence ID" value="ORC37286.1"/>
    <property type="molecule type" value="Genomic_DNA"/>
</dbReference>
<accession>A0A1Y1S2I5</accession>
<dbReference type="InterPro" id="IPR018330">
    <property type="entry name" value="RecT_fam"/>
</dbReference>